<comment type="caution">
    <text evidence="3">The sequence shown here is derived from an EMBL/GenBank/DDBJ whole genome shotgun (WGS) entry which is preliminary data.</text>
</comment>
<proteinExistence type="predicted"/>
<evidence type="ECO:0000313" key="2">
    <source>
        <dbReference type="EMBL" id="KAK0319879.1"/>
    </source>
</evidence>
<feature type="region of interest" description="Disordered" evidence="1">
    <location>
        <begin position="1"/>
        <end position="83"/>
    </location>
</feature>
<name>A0AAN6L3M1_9PEZI</name>
<protein>
    <submittedName>
        <fullName evidence="3">Uncharacterized protein</fullName>
    </submittedName>
</protein>
<dbReference type="EMBL" id="JAUJLE010000001">
    <property type="protein sequence ID" value="KAK1015996.1"/>
    <property type="molecule type" value="Genomic_DNA"/>
</dbReference>
<accession>A0AAN6L3M1</accession>
<sequence>MAATAKAKPKAKTAATKARRSTTPKKAAAKPKAISKSPPKKSSPKKSPPKKASPKKPKATTKVAKATKASTKTTTTGRGNAKKTDFATRMKLRSAEPRVDLPFDDSKEGVELFAERPENMAKHPGLITSAKYLAAVAELKAARREEYDAERAPDVGDCNARRANAQVRGMTACHNLGIMIMSSPSADCDMVGECDKVEVRDKWWRRAQAGHLIFDRGPATALCCL</sequence>
<gene>
    <name evidence="2" type="ORF">LTR82_009215</name>
    <name evidence="3" type="ORF">LTR91_000013</name>
</gene>
<reference evidence="3" key="2">
    <citation type="submission" date="2023-06" db="EMBL/GenBank/DDBJ databases">
        <title>Black Yeasts Isolated from many extreme environments.</title>
        <authorList>
            <person name="Coleine C."/>
            <person name="Stajich J.E."/>
            <person name="Selbmann L."/>
        </authorList>
    </citation>
    <scope>NUCLEOTIDE SEQUENCE</scope>
    <source>
        <strain evidence="3">CCFEE 5200</strain>
    </source>
</reference>
<feature type="compositionally biased region" description="Low complexity" evidence="1">
    <location>
        <begin position="60"/>
        <end position="76"/>
    </location>
</feature>
<dbReference type="Proteomes" id="UP001168146">
    <property type="component" value="Unassembled WGS sequence"/>
</dbReference>
<feature type="compositionally biased region" description="Basic residues" evidence="1">
    <location>
        <begin position="7"/>
        <end position="29"/>
    </location>
</feature>
<organism evidence="3 4">
    <name type="scientific">Friedmanniomyces endolithicus</name>
    <dbReference type="NCBI Taxonomy" id="329885"/>
    <lineage>
        <taxon>Eukaryota</taxon>
        <taxon>Fungi</taxon>
        <taxon>Dikarya</taxon>
        <taxon>Ascomycota</taxon>
        <taxon>Pezizomycotina</taxon>
        <taxon>Dothideomycetes</taxon>
        <taxon>Dothideomycetidae</taxon>
        <taxon>Mycosphaerellales</taxon>
        <taxon>Teratosphaeriaceae</taxon>
        <taxon>Friedmanniomyces</taxon>
    </lineage>
</organism>
<reference evidence="2" key="1">
    <citation type="submission" date="2021-12" db="EMBL/GenBank/DDBJ databases">
        <title>Black yeast isolated from Biological Soil Crust.</title>
        <authorList>
            <person name="Kurbessoian T."/>
        </authorList>
    </citation>
    <scope>NUCLEOTIDE SEQUENCE</scope>
    <source>
        <strain evidence="2">CCFEE 5208</strain>
    </source>
</reference>
<dbReference type="Proteomes" id="UP001175353">
    <property type="component" value="Unassembled WGS sequence"/>
</dbReference>
<evidence type="ECO:0000313" key="3">
    <source>
        <dbReference type="EMBL" id="KAK1015996.1"/>
    </source>
</evidence>
<evidence type="ECO:0000313" key="4">
    <source>
        <dbReference type="Proteomes" id="UP001175353"/>
    </source>
</evidence>
<dbReference type="EMBL" id="JASUXU010000028">
    <property type="protein sequence ID" value="KAK0319879.1"/>
    <property type="molecule type" value="Genomic_DNA"/>
</dbReference>
<feature type="compositionally biased region" description="Basic residues" evidence="1">
    <location>
        <begin position="38"/>
        <end position="59"/>
    </location>
</feature>
<keyword evidence="4" id="KW-1185">Reference proteome</keyword>
<evidence type="ECO:0000256" key="1">
    <source>
        <dbReference type="SAM" id="MobiDB-lite"/>
    </source>
</evidence>
<dbReference type="AlphaFoldDB" id="A0AAN6L3M1"/>